<dbReference type="EMBL" id="KZ613498">
    <property type="protein sequence ID" value="PMD17741.1"/>
    <property type="molecule type" value="Genomic_DNA"/>
</dbReference>
<keyword evidence="3" id="KW-1185">Reference proteome</keyword>
<evidence type="ECO:0000256" key="1">
    <source>
        <dbReference type="SAM" id="MobiDB-lite"/>
    </source>
</evidence>
<dbReference type="OrthoDB" id="3552642at2759"/>
<name>A0A2J6PUN8_9HELO</name>
<protein>
    <submittedName>
        <fullName evidence="2">Uncharacterized protein</fullName>
    </submittedName>
</protein>
<proteinExistence type="predicted"/>
<evidence type="ECO:0000313" key="3">
    <source>
        <dbReference type="Proteomes" id="UP000235672"/>
    </source>
</evidence>
<reference evidence="2 3" key="1">
    <citation type="submission" date="2016-05" db="EMBL/GenBank/DDBJ databases">
        <title>A degradative enzymes factory behind the ericoid mycorrhizal symbiosis.</title>
        <authorList>
            <consortium name="DOE Joint Genome Institute"/>
            <person name="Martino E."/>
            <person name="Morin E."/>
            <person name="Grelet G."/>
            <person name="Kuo A."/>
            <person name="Kohler A."/>
            <person name="Daghino S."/>
            <person name="Barry K."/>
            <person name="Choi C."/>
            <person name="Cichocki N."/>
            <person name="Clum A."/>
            <person name="Copeland A."/>
            <person name="Hainaut M."/>
            <person name="Haridas S."/>
            <person name="Labutti K."/>
            <person name="Lindquist E."/>
            <person name="Lipzen A."/>
            <person name="Khouja H.-R."/>
            <person name="Murat C."/>
            <person name="Ohm R."/>
            <person name="Olson A."/>
            <person name="Spatafora J."/>
            <person name="Veneault-Fourrey C."/>
            <person name="Henrissat B."/>
            <person name="Grigoriev I."/>
            <person name="Martin F."/>
            <person name="Perotto S."/>
        </authorList>
    </citation>
    <scope>NUCLEOTIDE SEQUENCE [LARGE SCALE GENOMIC DNA]</scope>
    <source>
        <strain evidence="2 3">UAMH 7357</strain>
    </source>
</reference>
<dbReference type="Proteomes" id="UP000235672">
    <property type="component" value="Unassembled WGS sequence"/>
</dbReference>
<gene>
    <name evidence="2" type="ORF">NA56DRAFT_691701</name>
</gene>
<feature type="region of interest" description="Disordered" evidence="1">
    <location>
        <begin position="133"/>
        <end position="156"/>
    </location>
</feature>
<evidence type="ECO:0000313" key="2">
    <source>
        <dbReference type="EMBL" id="PMD17741.1"/>
    </source>
</evidence>
<organism evidence="2 3">
    <name type="scientific">Hyaloscypha hepaticicola</name>
    <dbReference type="NCBI Taxonomy" id="2082293"/>
    <lineage>
        <taxon>Eukaryota</taxon>
        <taxon>Fungi</taxon>
        <taxon>Dikarya</taxon>
        <taxon>Ascomycota</taxon>
        <taxon>Pezizomycotina</taxon>
        <taxon>Leotiomycetes</taxon>
        <taxon>Helotiales</taxon>
        <taxon>Hyaloscyphaceae</taxon>
        <taxon>Hyaloscypha</taxon>
    </lineage>
</organism>
<feature type="compositionally biased region" description="Basic and acidic residues" evidence="1">
    <location>
        <begin position="133"/>
        <end position="146"/>
    </location>
</feature>
<dbReference type="AlphaFoldDB" id="A0A2J6PUN8"/>
<accession>A0A2J6PUN8</accession>
<sequence length="281" mass="32263">MQHNKEKTILSPEDISTLSSDNFSSLLYAQNQALKRIFTEWKLQPTNSTLPIRPTYSRQGNWHPRSEMPHVQSGTWHHCPGLSQKVDGYPGPCRIGPQDFCIAHNVTCPVHPHWYHTMKQKCLLCLKRDALDDKKEKEKERRKTEAGEEPEEIEYTTETRTEIINGKHKKVKVKVEKNPAKKTTANMISKDQKMKSTRRKQRIEVLAQRLPDLDLDVNPFQDVPGKPLPMPSYEELRIEATKMVDRIGWMQLRAILVNEGISEESLPPISPELPTAKAGKS</sequence>